<dbReference type="GO" id="GO:0003677">
    <property type="term" value="F:DNA binding"/>
    <property type="evidence" value="ECO:0007669"/>
    <property type="project" value="UniProtKB-KW"/>
</dbReference>
<dbReference type="InterPro" id="IPR011711">
    <property type="entry name" value="GntR_C"/>
</dbReference>
<dbReference type="SMART" id="SM00345">
    <property type="entry name" value="HTH_GNTR"/>
    <property type="match status" value="1"/>
</dbReference>
<dbReference type="PANTHER" id="PTHR43537">
    <property type="entry name" value="TRANSCRIPTIONAL REGULATOR, GNTR FAMILY"/>
    <property type="match status" value="1"/>
</dbReference>
<dbReference type="InterPro" id="IPR008920">
    <property type="entry name" value="TF_FadR/GntR_C"/>
</dbReference>
<proteinExistence type="predicted"/>
<keyword evidence="1" id="KW-0805">Transcription regulation</keyword>
<dbReference type="InterPro" id="IPR036390">
    <property type="entry name" value="WH_DNA-bd_sf"/>
</dbReference>
<evidence type="ECO:0000256" key="3">
    <source>
        <dbReference type="ARBA" id="ARBA00023163"/>
    </source>
</evidence>
<keyword evidence="2" id="KW-0238">DNA-binding</keyword>
<reference evidence="5" key="1">
    <citation type="submission" date="2023-02" db="EMBL/GenBank/DDBJ databases">
        <title>Description and genomic characterization of Salipiger bruguierae sp. nov., isolated from the sediment of mangrove plant Bruguiera sexangula.</title>
        <authorList>
            <person name="Long M."/>
        </authorList>
    </citation>
    <scope>NUCLEOTIDE SEQUENCE</scope>
    <source>
        <strain evidence="5">H15</strain>
    </source>
</reference>
<organism evidence="5">
    <name type="scientific">Alloyangia sp. H15</name>
    <dbReference type="NCBI Taxonomy" id="3029062"/>
    <lineage>
        <taxon>Bacteria</taxon>
        <taxon>Pseudomonadati</taxon>
        <taxon>Pseudomonadota</taxon>
        <taxon>Alphaproteobacteria</taxon>
        <taxon>Rhodobacterales</taxon>
        <taxon>Roseobacteraceae</taxon>
        <taxon>Alloyangia</taxon>
    </lineage>
</organism>
<name>A0AAU8AMB7_9RHOB</name>
<feature type="domain" description="HTH gntR-type" evidence="4">
    <location>
        <begin position="9"/>
        <end position="76"/>
    </location>
</feature>
<dbReference type="InterPro" id="IPR036388">
    <property type="entry name" value="WH-like_DNA-bd_sf"/>
</dbReference>
<dbReference type="GO" id="GO:0003700">
    <property type="term" value="F:DNA-binding transcription factor activity"/>
    <property type="evidence" value="ECO:0007669"/>
    <property type="project" value="InterPro"/>
</dbReference>
<evidence type="ECO:0000256" key="2">
    <source>
        <dbReference type="ARBA" id="ARBA00023125"/>
    </source>
</evidence>
<dbReference type="SUPFAM" id="SSF46785">
    <property type="entry name" value="Winged helix' DNA-binding domain"/>
    <property type="match status" value="1"/>
</dbReference>
<dbReference type="SMART" id="SM00895">
    <property type="entry name" value="FCD"/>
    <property type="match status" value="1"/>
</dbReference>
<evidence type="ECO:0000313" key="5">
    <source>
        <dbReference type="EMBL" id="XCC96067.1"/>
    </source>
</evidence>
<gene>
    <name evidence="5" type="ORF">PVT71_15315</name>
</gene>
<dbReference type="Pfam" id="PF07729">
    <property type="entry name" value="FCD"/>
    <property type="match status" value="1"/>
</dbReference>
<dbReference type="PROSITE" id="PS50949">
    <property type="entry name" value="HTH_GNTR"/>
    <property type="match status" value="1"/>
</dbReference>
<dbReference type="CDD" id="cd07377">
    <property type="entry name" value="WHTH_GntR"/>
    <property type="match status" value="1"/>
</dbReference>
<dbReference type="RefSeq" id="WP_353474934.1">
    <property type="nucleotide sequence ID" value="NZ_CP123385.1"/>
</dbReference>
<evidence type="ECO:0000256" key="1">
    <source>
        <dbReference type="ARBA" id="ARBA00023015"/>
    </source>
</evidence>
<evidence type="ECO:0000259" key="4">
    <source>
        <dbReference type="PROSITE" id="PS50949"/>
    </source>
</evidence>
<dbReference type="Gene3D" id="1.10.10.10">
    <property type="entry name" value="Winged helix-like DNA-binding domain superfamily/Winged helix DNA-binding domain"/>
    <property type="match status" value="1"/>
</dbReference>
<dbReference type="EMBL" id="CP123385">
    <property type="protein sequence ID" value="XCC96067.1"/>
    <property type="molecule type" value="Genomic_DNA"/>
</dbReference>
<sequence length="225" mass="24681">MTEMTSPSPSNAQRALTLLREMIVTGELPAGTDHLEGELADRLGMSRTPVREACVMLEQRGLLEVRPRKGVRILPVSPADMAEIYDILTEIETLAARRAAETAPGNDALAGLSAAIDAMDAALSADDREAWARADHDFHRELVRLGGNRRAMTIFETMSDQVARARNTTLYMRPSPEKSNADHRAVLEAIRGGDAEGAAARHRAHRHHARDMLVALLRSHRLNGL</sequence>
<dbReference type="AlphaFoldDB" id="A0AAU8AMB7"/>
<accession>A0AAU8AMB7</accession>
<protein>
    <submittedName>
        <fullName evidence="5">GntR family transcriptional regulator</fullName>
    </submittedName>
</protein>
<keyword evidence="3" id="KW-0804">Transcription</keyword>
<dbReference type="Pfam" id="PF00392">
    <property type="entry name" value="GntR"/>
    <property type="match status" value="1"/>
</dbReference>
<dbReference type="Gene3D" id="1.20.120.530">
    <property type="entry name" value="GntR ligand-binding domain-like"/>
    <property type="match status" value="1"/>
</dbReference>
<dbReference type="SUPFAM" id="SSF48008">
    <property type="entry name" value="GntR ligand-binding domain-like"/>
    <property type="match status" value="1"/>
</dbReference>
<dbReference type="PANTHER" id="PTHR43537:SF5">
    <property type="entry name" value="UXU OPERON TRANSCRIPTIONAL REGULATOR"/>
    <property type="match status" value="1"/>
</dbReference>
<dbReference type="InterPro" id="IPR000524">
    <property type="entry name" value="Tscrpt_reg_HTH_GntR"/>
</dbReference>